<gene>
    <name evidence="2" type="ORF">BJX66DRAFT_77968</name>
</gene>
<evidence type="ECO:0000313" key="3">
    <source>
        <dbReference type="Proteomes" id="UP001610563"/>
    </source>
</evidence>
<reference evidence="2 3" key="1">
    <citation type="submission" date="2024-07" db="EMBL/GenBank/DDBJ databases">
        <title>Section-level genome sequencing and comparative genomics of Aspergillus sections Usti and Cavernicolus.</title>
        <authorList>
            <consortium name="Lawrence Berkeley National Laboratory"/>
            <person name="Nybo J.L."/>
            <person name="Vesth T.C."/>
            <person name="Theobald S."/>
            <person name="Frisvad J.C."/>
            <person name="Larsen T.O."/>
            <person name="Kjaerboelling I."/>
            <person name="Rothschild-Mancinelli K."/>
            <person name="Lyhne E.K."/>
            <person name="Kogle M.E."/>
            <person name="Barry K."/>
            <person name="Clum A."/>
            <person name="Na H."/>
            <person name="Ledsgaard L."/>
            <person name="Lin J."/>
            <person name="Lipzen A."/>
            <person name="Kuo A."/>
            <person name="Riley R."/>
            <person name="Mondo S."/>
            <person name="Labutti K."/>
            <person name="Haridas S."/>
            <person name="Pangalinan J."/>
            <person name="Salamov A.A."/>
            <person name="Simmons B.A."/>
            <person name="Magnuson J.K."/>
            <person name="Chen J."/>
            <person name="Drula E."/>
            <person name="Henrissat B."/>
            <person name="Wiebenga A."/>
            <person name="Lubbers R.J."/>
            <person name="Gomes A.C."/>
            <person name="Makela M.R."/>
            <person name="Stajich J."/>
            <person name="Grigoriev I.V."/>
            <person name="Mortensen U.H."/>
            <person name="De Vries R.P."/>
            <person name="Baker S.E."/>
            <person name="Andersen M.R."/>
        </authorList>
    </citation>
    <scope>NUCLEOTIDE SEQUENCE [LARGE SCALE GENOMIC DNA]</scope>
    <source>
        <strain evidence="2 3">CBS 209.92</strain>
    </source>
</reference>
<comment type="caution">
    <text evidence="2">The sequence shown here is derived from an EMBL/GenBank/DDBJ whole genome shotgun (WGS) entry which is preliminary data.</text>
</comment>
<evidence type="ECO:0000313" key="2">
    <source>
        <dbReference type="EMBL" id="KAL2797671.1"/>
    </source>
</evidence>
<dbReference type="Proteomes" id="UP001610563">
    <property type="component" value="Unassembled WGS sequence"/>
</dbReference>
<organism evidence="2 3">
    <name type="scientific">Aspergillus keveii</name>
    <dbReference type="NCBI Taxonomy" id="714993"/>
    <lineage>
        <taxon>Eukaryota</taxon>
        <taxon>Fungi</taxon>
        <taxon>Dikarya</taxon>
        <taxon>Ascomycota</taxon>
        <taxon>Pezizomycotina</taxon>
        <taxon>Eurotiomycetes</taxon>
        <taxon>Eurotiomycetidae</taxon>
        <taxon>Eurotiales</taxon>
        <taxon>Aspergillaceae</taxon>
        <taxon>Aspergillus</taxon>
        <taxon>Aspergillus subgen. Nidulantes</taxon>
    </lineage>
</organism>
<dbReference type="EMBL" id="JBFTWV010000017">
    <property type="protein sequence ID" value="KAL2797671.1"/>
    <property type="molecule type" value="Genomic_DNA"/>
</dbReference>
<sequence>MSRLHSPTLRDDSSHASPCKLRNPHRANVDGSNGQSQVVCGPRIDCTRILQGINSVHWISNVYLSRLALVSFQLTWNLGRVGFCQIRAGSERKSTCFICDLSIHRWPLPCCQASASNLASESWFNSPRLSNVKETRHLRRVGKGWIYRA</sequence>
<evidence type="ECO:0000256" key="1">
    <source>
        <dbReference type="SAM" id="MobiDB-lite"/>
    </source>
</evidence>
<protein>
    <submittedName>
        <fullName evidence="2">Uncharacterized protein</fullName>
    </submittedName>
</protein>
<keyword evidence="3" id="KW-1185">Reference proteome</keyword>
<accession>A0ABR4GFF1</accession>
<proteinExistence type="predicted"/>
<name>A0ABR4GFF1_9EURO</name>
<feature type="region of interest" description="Disordered" evidence="1">
    <location>
        <begin position="1"/>
        <end position="35"/>
    </location>
</feature>